<name>A0ABU3K9T1_9BACT</name>
<comment type="caution">
    <text evidence="2">The sequence shown here is derived from an EMBL/GenBank/DDBJ whole genome shotgun (WGS) entry which is preliminary data.</text>
</comment>
<dbReference type="SMART" id="SM00829">
    <property type="entry name" value="PKS_ER"/>
    <property type="match status" value="1"/>
</dbReference>
<dbReference type="InterPro" id="IPR013154">
    <property type="entry name" value="ADH-like_N"/>
</dbReference>
<evidence type="ECO:0000313" key="3">
    <source>
        <dbReference type="Proteomes" id="UP001250932"/>
    </source>
</evidence>
<dbReference type="InterPro" id="IPR036291">
    <property type="entry name" value="NAD(P)-bd_dom_sf"/>
</dbReference>
<organism evidence="2 3">
    <name type="scientific">Candidatus Nitronereus thalassa</name>
    <dbReference type="NCBI Taxonomy" id="3020898"/>
    <lineage>
        <taxon>Bacteria</taxon>
        <taxon>Pseudomonadati</taxon>
        <taxon>Nitrospirota</taxon>
        <taxon>Nitrospiria</taxon>
        <taxon>Nitrospirales</taxon>
        <taxon>Nitrospiraceae</taxon>
        <taxon>Candidatus Nitronereus</taxon>
    </lineage>
</organism>
<dbReference type="InterPro" id="IPR002364">
    <property type="entry name" value="Quin_OxRdtase/zeta-crystal_CS"/>
</dbReference>
<dbReference type="PANTHER" id="PTHR44013">
    <property type="entry name" value="ZINC-TYPE ALCOHOL DEHYDROGENASE-LIKE PROTEIN C16A3.02C"/>
    <property type="match status" value="1"/>
</dbReference>
<protein>
    <submittedName>
        <fullName evidence="2">NADP-dependent oxidoreductase</fullName>
    </submittedName>
</protein>
<dbReference type="InterPro" id="IPR020843">
    <property type="entry name" value="ER"/>
</dbReference>
<evidence type="ECO:0000313" key="2">
    <source>
        <dbReference type="EMBL" id="MDT7043174.1"/>
    </source>
</evidence>
<dbReference type="InterPro" id="IPR052733">
    <property type="entry name" value="Chloroplast_QOR"/>
</dbReference>
<sequence length="316" mass="34150">MKAIAIQAFGGRDKLELMDLPIPAVGPHDVRVRVKAAGVNPVDWKIREGFLRDLIPYEFPIILGWDVAGVIDQIGNEAPIHQIGDEVYAYCRLPVIQHGSYAEYIVLPANIVAKKPTSLSFIQAASIPLAALTAYQSLFDAGGLERGQTVLIHAAAGGVGGFAVQLAKHRGATVIGTASPSNHDYLLGLGADRVIDYGTQDFRQVIREWYPSGIDLVYDCVGGEVLEQSVEVLNSTGCLVTIVEPGRAENMKEQGHNVRFVFVAPNAYQLDELTKMADQGQLHTHVASTFPLEQAAQAHEILEGQHVQGKLVLTVG</sequence>
<keyword evidence="3" id="KW-1185">Reference proteome</keyword>
<dbReference type="Pfam" id="PF08240">
    <property type="entry name" value="ADH_N"/>
    <property type="match status" value="1"/>
</dbReference>
<dbReference type="SUPFAM" id="SSF50129">
    <property type="entry name" value="GroES-like"/>
    <property type="match status" value="1"/>
</dbReference>
<dbReference type="SUPFAM" id="SSF51735">
    <property type="entry name" value="NAD(P)-binding Rossmann-fold domains"/>
    <property type="match status" value="1"/>
</dbReference>
<dbReference type="RefSeq" id="WP_313833681.1">
    <property type="nucleotide sequence ID" value="NZ_JAQOUE010000001.1"/>
</dbReference>
<dbReference type="Pfam" id="PF13602">
    <property type="entry name" value="ADH_zinc_N_2"/>
    <property type="match status" value="1"/>
</dbReference>
<dbReference type="InterPro" id="IPR011032">
    <property type="entry name" value="GroES-like_sf"/>
</dbReference>
<accession>A0ABU3K9T1</accession>
<dbReference type="CDD" id="cd05289">
    <property type="entry name" value="MDR_like_2"/>
    <property type="match status" value="1"/>
</dbReference>
<dbReference type="Gene3D" id="3.90.180.10">
    <property type="entry name" value="Medium-chain alcohol dehydrogenases, catalytic domain"/>
    <property type="match status" value="1"/>
</dbReference>
<proteinExistence type="predicted"/>
<dbReference type="Proteomes" id="UP001250932">
    <property type="component" value="Unassembled WGS sequence"/>
</dbReference>
<dbReference type="PANTHER" id="PTHR44013:SF1">
    <property type="entry name" value="ZINC-TYPE ALCOHOL DEHYDROGENASE-LIKE PROTEIN C16A3.02C"/>
    <property type="match status" value="1"/>
</dbReference>
<dbReference type="EMBL" id="JAQOUE010000001">
    <property type="protein sequence ID" value="MDT7043174.1"/>
    <property type="molecule type" value="Genomic_DNA"/>
</dbReference>
<feature type="domain" description="Enoyl reductase (ER)" evidence="1">
    <location>
        <begin position="10"/>
        <end position="313"/>
    </location>
</feature>
<evidence type="ECO:0000259" key="1">
    <source>
        <dbReference type="SMART" id="SM00829"/>
    </source>
</evidence>
<reference evidence="2 3" key="1">
    <citation type="journal article" date="2023" name="ISME J.">
        <title>Cultivation and genomic characterization of novel and ubiquitous marine nitrite-oxidizing bacteria from the Nitrospirales.</title>
        <authorList>
            <person name="Mueller A.J."/>
            <person name="Daebeler A."/>
            <person name="Herbold C.W."/>
            <person name="Kirkegaard R.H."/>
            <person name="Daims H."/>
        </authorList>
    </citation>
    <scope>NUCLEOTIDE SEQUENCE [LARGE SCALE GENOMIC DNA]</scope>
    <source>
        <strain evidence="2 3">EB</strain>
    </source>
</reference>
<dbReference type="Gene3D" id="3.40.50.720">
    <property type="entry name" value="NAD(P)-binding Rossmann-like Domain"/>
    <property type="match status" value="1"/>
</dbReference>
<dbReference type="PROSITE" id="PS01162">
    <property type="entry name" value="QOR_ZETA_CRYSTAL"/>
    <property type="match status" value="1"/>
</dbReference>
<gene>
    <name evidence="2" type="ORF">PPG34_12510</name>
</gene>